<protein>
    <submittedName>
        <fullName evidence="4">Uncharacterized protein</fullName>
    </submittedName>
</protein>
<organism evidence="4 5">
    <name type="scientific">Lentzea xinjiangensis</name>
    <dbReference type="NCBI Taxonomy" id="402600"/>
    <lineage>
        <taxon>Bacteria</taxon>
        <taxon>Bacillati</taxon>
        <taxon>Actinomycetota</taxon>
        <taxon>Actinomycetes</taxon>
        <taxon>Pseudonocardiales</taxon>
        <taxon>Pseudonocardiaceae</taxon>
        <taxon>Lentzea</taxon>
    </lineage>
</organism>
<gene>
    <name evidence="4" type="ORF">SAMN05216188_106274</name>
</gene>
<dbReference type="RefSeq" id="WP_245777833.1">
    <property type="nucleotide sequence ID" value="NZ_FOFR01000006.1"/>
</dbReference>
<reference evidence="5" key="1">
    <citation type="submission" date="2016-10" db="EMBL/GenBank/DDBJ databases">
        <authorList>
            <person name="Varghese N."/>
            <person name="Submissions S."/>
        </authorList>
    </citation>
    <scope>NUCLEOTIDE SEQUENCE [LARGE SCALE GENOMIC DNA]</scope>
    <source>
        <strain evidence="5">CGMCC 4.3525</strain>
    </source>
</reference>
<dbReference type="PANTHER" id="PTHR24171">
    <property type="entry name" value="ANKYRIN REPEAT DOMAIN-CONTAINING PROTEIN 39-RELATED"/>
    <property type="match status" value="1"/>
</dbReference>
<evidence type="ECO:0000256" key="2">
    <source>
        <dbReference type="ARBA" id="ARBA00023043"/>
    </source>
</evidence>
<dbReference type="PROSITE" id="PS50088">
    <property type="entry name" value="ANK_REPEAT"/>
    <property type="match status" value="1"/>
</dbReference>
<name>A0A1H9K3L2_9PSEU</name>
<dbReference type="InterPro" id="IPR036770">
    <property type="entry name" value="Ankyrin_rpt-contain_sf"/>
</dbReference>
<evidence type="ECO:0000313" key="5">
    <source>
        <dbReference type="Proteomes" id="UP000199352"/>
    </source>
</evidence>
<dbReference type="Gene3D" id="1.25.40.20">
    <property type="entry name" value="Ankyrin repeat-containing domain"/>
    <property type="match status" value="1"/>
</dbReference>
<dbReference type="SMART" id="SM00248">
    <property type="entry name" value="ANK"/>
    <property type="match status" value="2"/>
</dbReference>
<dbReference type="AlphaFoldDB" id="A0A1H9K3L2"/>
<accession>A0A1H9K3L2</accession>
<keyword evidence="2 3" id="KW-0040">ANK repeat</keyword>
<keyword evidence="1" id="KW-0677">Repeat</keyword>
<proteinExistence type="predicted"/>
<dbReference type="PROSITE" id="PS50297">
    <property type="entry name" value="ANK_REP_REGION"/>
    <property type="match status" value="1"/>
</dbReference>
<evidence type="ECO:0000313" key="4">
    <source>
        <dbReference type="EMBL" id="SEQ93547.1"/>
    </source>
</evidence>
<dbReference type="EMBL" id="FOFR01000006">
    <property type="protein sequence ID" value="SEQ93547.1"/>
    <property type="molecule type" value="Genomic_DNA"/>
</dbReference>
<evidence type="ECO:0000256" key="3">
    <source>
        <dbReference type="PROSITE-ProRule" id="PRU00023"/>
    </source>
</evidence>
<dbReference type="Pfam" id="PF12796">
    <property type="entry name" value="Ank_2"/>
    <property type="match status" value="1"/>
</dbReference>
<keyword evidence="5" id="KW-1185">Reference proteome</keyword>
<dbReference type="InterPro" id="IPR002110">
    <property type="entry name" value="Ankyrin_rpt"/>
</dbReference>
<sequence length="132" mass="13891">MTSGLTQEELGFLQSMFDLARAGDTERLVEAVDAGVPVNLTNGSGDTLLILAAYHNHPDAVAALLERGADTGRVNDRGQTALGAAVFRRSERSVTLLLEAGADPALGPKSALDVARFFDLPEMLALLTARQG</sequence>
<dbReference type="SUPFAM" id="SSF48403">
    <property type="entry name" value="Ankyrin repeat"/>
    <property type="match status" value="1"/>
</dbReference>
<dbReference type="STRING" id="402600.SAMN05216188_106274"/>
<evidence type="ECO:0000256" key="1">
    <source>
        <dbReference type="ARBA" id="ARBA00022737"/>
    </source>
</evidence>
<dbReference type="Proteomes" id="UP000199352">
    <property type="component" value="Unassembled WGS sequence"/>
</dbReference>
<feature type="repeat" description="ANK" evidence="3">
    <location>
        <begin position="44"/>
        <end position="76"/>
    </location>
</feature>